<evidence type="ECO:0000259" key="9">
    <source>
        <dbReference type="PROSITE" id="PS50287"/>
    </source>
</evidence>
<dbReference type="PROSITE" id="PS00420">
    <property type="entry name" value="SRCR_1"/>
    <property type="match status" value="4"/>
</dbReference>
<dbReference type="PANTHER" id="PTHR19331">
    <property type="entry name" value="SCAVENGER RECEPTOR DOMAIN-CONTAINING"/>
    <property type="match status" value="1"/>
</dbReference>
<feature type="disulfide bond" evidence="7">
    <location>
        <begin position="517"/>
        <end position="578"/>
    </location>
</feature>
<feature type="domain" description="SRCR" evidence="9">
    <location>
        <begin position="479"/>
        <end position="579"/>
    </location>
</feature>
<dbReference type="PROSITE" id="PS50287">
    <property type="entry name" value="SRCR_2"/>
    <property type="match status" value="4"/>
</dbReference>
<evidence type="ECO:0000256" key="8">
    <source>
        <dbReference type="SAM" id="SignalP"/>
    </source>
</evidence>
<keyword evidence="2" id="KW-0964">Secreted</keyword>
<evidence type="ECO:0000256" key="6">
    <source>
        <dbReference type="ARBA" id="ARBA00023180"/>
    </source>
</evidence>
<evidence type="ECO:0000313" key="11">
    <source>
        <dbReference type="Proteomes" id="UP000291022"/>
    </source>
</evidence>
<evidence type="ECO:0000256" key="4">
    <source>
        <dbReference type="ARBA" id="ARBA00022737"/>
    </source>
</evidence>
<feature type="chain" id="PRO_5019116176" description="SRCR domain-containing protein" evidence="8">
    <location>
        <begin position="26"/>
        <end position="607"/>
    </location>
</feature>
<sequence>MGLLLYIGASLGMRGLGCLCSFTCAEINLWTWSVVIPCPGDLGQEEVPGSYKCVKLMTLRYTRRGISVLSPSGTPSGLALRLVSGGDRCQGRVEVLYGGSWGTVCDDDWDTNDANVVCRQLGCGWATSAPGNARFGQGSGPIVLDNVRCSGHESYLWSCPHNGWNSHNCGHSEDAGVICSGEPPKSPGPPGISVLSPSGTPSGLALRLVSGGDRCQGRVEVLYGGSWGTVCDDDWDTNDANVVCRQLGCGWATSAPGNARFGQGSGPIVLDNVRCSGHESYLWSCPHNGWNSHNCGHSEDAGVICSGEPPKSPGPPVVVPEEWENHGGPWLRPPEDVWKHDFRCIGTPSGLALRLVSGGDRCQGRVEVLYGGSWGTVCDDDWDTNDANVVCRQLGCGWATSAPGNARFGRGSGPIVLDNVRCSGHESYLWSCPHNGWNSHNCGHSEDAGVICSGEPPKSPGPPGLSVLSPSGTPSGLALRLVSGGDRCQGRVEVLYGGSWGTVCDDDWDTNDANVVCRQLGCGWATSAPGNARFGQGSGPIVLDNVRCSGHESYLWSCPHNGWNSHNCGHSEDAGVICSGEPPKSPGPPFMVLVPVSKCTPGSKVPT</sequence>
<protein>
    <recommendedName>
        <fullName evidence="9">SRCR domain-containing protein</fullName>
    </recommendedName>
</protein>
<keyword evidence="4" id="KW-0677">Repeat</keyword>
<dbReference type="OMA" id="GWNSSCS"/>
<dbReference type="Proteomes" id="UP000291022">
    <property type="component" value="Unassembled WGS sequence"/>
</dbReference>
<keyword evidence="5 7" id="KW-1015">Disulfide bond</keyword>
<keyword evidence="11" id="KW-1185">Reference proteome</keyword>
<evidence type="ECO:0000256" key="2">
    <source>
        <dbReference type="ARBA" id="ARBA00022525"/>
    </source>
</evidence>
<feature type="signal peptide" evidence="8">
    <location>
        <begin position="1"/>
        <end position="25"/>
    </location>
</feature>
<dbReference type="GO" id="GO:0006952">
    <property type="term" value="P:defense response"/>
    <property type="evidence" value="ECO:0007669"/>
    <property type="project" value="TreeGrafter"/>
</dbReference>
<evidence type="ECO:0000256" key="5">
    <source>
        <dbReference type="ARBA" id="ARBA00023157"/>
    </source>
</evidence>
<keyword evidence="6" id="KW-0325">Glycoprotein</keyword>
<dbReference type="InterPro" id="IPR003882">
    <property type="entry name" value="Pistil_extensin"/>
</dbReference>
<feature type="disulfide bond" evidence="7">
    <location>
        <begin position="118"/>
        <end position="179"/>
    </location>
</feature>
<organism evidence="10 11">
    <name type="scientific">Ursus americanus</name>
    <name type="common">American black bear</name>
    <name type="synonym">Euarctos americanus</name>
    <dbReference type="NCBI Taxonomy" id="9643"/>
    <lineage>
        <taxon>Eukaryota</taxon>
        <taxon>Metazoa</taxon>
        <taxon>Chordata</taxon>
        <taxon>Craniata</taxon>
        <taxon>Vertebrata</taxon>
        <taxon>Euteleostomi</taxon>
        <taxon>Mammalia</taxon>
        <taxon>Eutheria</taxon>
        <taxon>Laurasiatheria</taxon>
        <taxon>Carnivora</taxon>
        <taxon>Caniformia</taxon>
        <taxon>Ursidae</taxon>
        <taxon>Ursus</taxon>
    </lineage>
</organism>
<reference evidence="10" key="2">
    <citation type="submission" date="2025-08" db="UniProtKB">
        <authorList>
            <consortium name="Ensembl"/>
        </authorList>
    </citation>
    <scope>IDENTIFICATION</scope>
</reference>
<feature type="disulfide bond" evidence="7">
    <location>
        <begin position="244"/>
        <end position="305"/>
    </location>
</feature>
<evidence type="ECO:0000313" key="10">
    <source>
        <dbReference type="Ensembl" id="ENSUAMP00000023257.1"/>
    </source>
</evidence>
<dbReference type="Gene3D" id="3.10.250.10">
    <property type="entry name" value="SRCR-like domain"/>
    <property type="match status" value="4"/>
</dbReference>
<feature type="disulfide bond" evidence="7">
    <location>
        <begin position="105"/>
        <end position="169"/>
    </location>
</feature>
<dbReference type="Ensembl" id="ENSUAMT00000025982.1">
    <property type="protein sequence ID" value="ENSUAMP00000023257.1"/>
    <property type="gene ID" value="ENSUAMG00000018239.1"/>
</dbReference>
<accession>A0A452RUS7</accession>
<feature type="domain" description="SRCR" evidence="9">
    <location>
        <begin position="353"/>
        <end position="453"/>
    </location>
</feature>
<feature type="disulfide bond" evidence="7">
    <location>
        <begin position="231"/>
        <end position="295"/>
    </location>
</feature>
<dbReference type="GO" id="GO:0031012">
    <property type="term" value="C:extracellular matrix"/>
    <property type="evidence" value="ECO:0007669"/>
    <property type="project" value="TreeGrafter"/>
</dbReference>
<dbReference type="PANTHER" id="PTHR19331:SF22">
    <property type="entry name" value="DELETED IN MALIGNANT BRAIN TUMORS 1 PROTEIN"/>
    <property type="match status" value="1"/>
</dbReference>
<feature type="disulfide bond" evidence="7">
    <location>
        <begin position="504"/>
        <end position="568"/>
    </location>
</feature>
<dbReference type="SMART" id="SM00202">
    <property type="entry name" value="SR"/>
    <property type="match status" value="4"/>
</dbReference>
<feature type="disulfide bond" evidence="7">
    <location>
        <begin position="275"/>
        <end position="285"/>
    </location>
</feature>
<dbReference type="GO" id="GO:0005615">
    <property type="term" value="C:extracellular space"/>
    <property type="evidence" value="ECO:0007669"/>
    <property type="project" value="TreeGrafter"/>
</dbReference>
<proteinExistence type="predicted"/>
<dbReference type="InterPro" id="IPR036772">
    <property type="entry name" value="SRCR-like_dom_sf"/>
</dbReference>
<dbReference type="FunFam" id="3.10.250.10:FF:000003">
    <property type="entry name" value="Deleted in malignant brain tumors 1"/>
    <property type="match status" value="4"/>
</dbReference>
<reference evidence="11" key="1">
    <citation type="submission" date="2016-06" db="EMBL/GenBank/DDBJ databases">
        <title>De novo assembly and RNA-Seq shows season-dependent expression and editing in black bear kidneys.</title>
        <authorList>
            <person name="Korstanje R."/>
            <person name="Srivastava A."/>
            <person name="Sarsani V.K."/>
            <person name="Sheehan S.M."/>
            <person name="Seger R.L."/>
            <person name="Barter M.E."/>
            <person name="Lindqvist C."/>
            <person name="Brody L.C."/>
            <person name="Mullikin J.C."/>
        </authorList>
    </citation>
    <scope>NUCLEOTIDE SEQUENCE [LARGE SCALE GENOMIC DNA]</scope>
</reference>
<feature type="disulfide bond" evidence="7">
    <location>
        <begin position="422"/>
        <end position="432"/>
    </location>
</feature>
<feature type="domain" description="SRCR" evidence="9">
    <location>
        <begin position="80"/>
        <end position="180"/>
    </location>
</feature>
<dbReference type="GO" id="GO:0016020">
    <property type="term" value="C:membrane"/>
    <property type="evidence" value="ECO:0007669"/>
    <property type="project" value="InterPro"/>
</dbReference>
<dbReference type="SUPFAM" id="SSF56487">
    <property type="entry name" value="SRCR-like"/>
    <property type="match status" value="4"/>
</dbReference>
<evidence type="ECO:0000256" key="1">
    <source>
        <dbReference type="ARBA" id="ARBA00004613"/>
    </source>
</evidence>
<dbReference type="AlphaFoldDB" id="A0A452RUS7"/>
<dbReference type="Pfam" id="PF00530">
    <property type="entry name" value="SRCR"/>
    <property type="match status" value="4"/>
</dbReference>
<evidence type="ECO:0000256" key="7">
    <source>
        <dbReference type="PROSITE-ProRule" id="PRU00196"/>
    </source>
</evidence>
<dbReference type="GeneTree" id="ENSGT00950000183145"/>
<reference evidence="10" key="3">
    <citation type="submission" date="2025-09" db="UniProtKB">
        <authorList>
            <consortium name="Ensembl"/>
        </authorList>
    </citation>
    <scope>IDENTIFICATION</scope>
</reference>
<feature type="disulfide bond" evidence="7">
    <location>
        <begin position="548"/>
        <end position="558"/>
    </location>
</feature>
<keyword evidence="3 8" id="KW-0732">Signal</keyword>
<dbReference type="InterPro" id="IPR001190">
    <property type="entry name" value="SRCR"/>
</dbReference>
<dbReference type="PRINTS" id="PR00258">
    <property type="entry name" value="SPERACTRCPTR"/>
</dbReference>
<feature type="domain" description="SRCR" evidence="9">
    <location>
        <begin position="206"/>
        <end position="306"/>
    </location>
</feature>
<name>A0A452RUS7_URSAM</name>
<dbReference type="PRINTS" id="PR01218">
    <property type="entry name" value="PSTLEXTENSIN"/>
</dbReference>
<comment type="subcellular location">
    <subcellularLocation>
        <location evidence="1">Secreted</location>
    </subcellularLocation>
</comment>
<feature type="disulfide bond" evidence="7">
    <location>
        <begin position="391"/>
        <end position="452"/>
    </location>
</feature>
<evidence type="ECO:0000256" key="3">
    <source>
        <dbReference type="ARBA" id="ARBA00022729"/>
    </source>
</evidence>
<feature type="disulfide bond" evidence="7">
    <location>
        <begin position="378"/>
        <end position="442"/>
    </location>
</feature>
<feature type="disulfide bond" evidence="7">
    <location>
        <begin position="149"/>
        <end position="159"/>
    </location>
</feature>